<feature type="domain" description="Major facilitator superfamily (MFS) profile" evidence="5">
    <location>
        <begin position="1"/>
        <end position="376"/>
    </location>
</feature>
<gene>
    <name evidence="6" type="ORF">GCM10011501_03170</name>
</gene>
<keyword evidence="2 4" id="KW-1133">Transmembrane helix</keyword>
<feature type="transmembrane region" description="Helical" evidence="4">
    <location>
        <begin position="87"/>
        <end position="109"/>
    </location>
</feature>
<feature type="transmembrane region" description="Helical" evidence="4">
    <location>
        <begin position="63"/>
        <end position="81"/>
    </location>
</feature>
<feature type="transmembrane region" description="Helical" evidence="4">
    <location>
        <begin position="264"/>
        <end position="283"/>
    </location>
</feature>
<evidence type="ECO:0000256" key="1">
    <source>
        <dbReference type="ARBA" id="ARBA00022692"/>
    </source>
</evidence>
<feature type="transmembrane region" description="Helical" evidence="4">
    <location>
        <begin position="121"/>
        <end position="140"/>
    </location>
</feature>
<sequence length="381" mass="40943">MMAIAVCATVANLYYNQPLLPLMGFTIGIDKDNLGLIPFASQIGYAAAILLISPLGDVMRRKTLIALLSISLTLSLFGIYFSTTLWMLVLATFFVGISANITQQIIPFAASLSSAENKGKVISTIMMGLTLGILLSRTVSGTIAEIFDWKTVYLFAACLSIVIGVLLFIVLPNPKPSAKMNYPSLIISMFTLVKKQPLLREAAITGALWFAAFNALWATLALHVSNEPFSYNVQQAGLFGFIGMAGIVGAKMSGRLVNKMGAKLLISISLVLVLLGFVVMAIWGNSLCGLVIGILLLDIGVFGAQIPNQVRILSIDPQAQSRINAVYMLFYYLGASFGSAVGVKIMAESGWLGLTTMGIILALSALIFHQFKNRKPLTVKS</sequence>
<dbReference type="PANTHER" id="PTHR42910">
    <property type="entry name" value="TRANSPORTER SCO4007-RELATED"/>
    <property type="match status" value="1"/>
</dbReference>
<evidence type="ECO:0000256" key="4">
    <source>
        <dbReference type="SAM" id="Phobius"/>
    </source>
</evidence>
<dbReference type="InterPro" id="IPR036259">
    <property type="entry name" value="MFS_trans_sf"/>
</dbReference>
<dbReference type="PROSITE" id="PS50850">
    <property type="entry name" value="MFS"/>
    <property type="match status" value="1"/>
</dbReference>
<keyword evidence="3 4" id="KW-0472">Membrane</keyword>
<dbReference type="Proteomes" id="UP000626370">
    <property type="component" value="Unassembled WGS sequence"/>
</dbReference>
<evidence type="ECO:0000256" key="3">
    <source>
        <dbReference type="ARBA" id="ARBA00023136"/>
    </source>
</evidence>
<evidence type="ECO:0000313" key="6">
    <source>
        <dbReference type="EMBL" id="GHE78682.1"/>
    </source>
</evidence>
<dbReference type="Pfam" id="PF07690">
    <property type="entry name" value="MFS_1"/>
    <property type="match status" value="1"/>
</dbReference>
<reference evidence="7" key="1">
    <citation type="journal article" date="2019" name="Int. J. Syst. Evol. Microbiol.">
        <title>The Global Catalogue of Microorganisms (GCM) 10K type strain sequencing project: providing services to taxonomists for standard genome sequencing and annotation.</title>
        <authorList>
            <consortium name="The Broad Institute Genomics Platform"/>
            <consortium name="The Broad Institute Genome Sequencing Center for Infectious Disease"/>
            <person name="Wu L."/>
            <person name="Ma J."/>
        </authorList>
    </citation>
    <scope>NUCLEOTIDE SEQUENCE [LARGE SCALE GENOMIC DNA]</scope>
    <source>
        <strain evidence="7">CGMCC 1.15922</strain>
    </source>
</reference>
<dbReference type="CDD" id="cd17324">
    <property type="entry name" value="MFS_NepI_like"/>
    <property type="match status" value="1"/>
</dbReference>
<feature type="transmembrane region" description="Helical" evidence="4">
    <location>
        <begin position="326"/>
        <end position="345"/>
    </location>
</feature>
<dbReference type="SUPFAM" id="SSF103473">
    <property type="entry name" value="MFS general substrate transporter"/>
    <property type="match status" value="1"/>
</dbReference>
<dbReference type="Gene3D" id="1.20.1250.20">
    <property type="entry name" value="MFS general substrate transporter like domains"/>
    <property type="match status" value="1"/>
</dbReference>
<organism evidence="6 7">
    <name type="scientific">Thalassotalea profundi</name>
    <dbReference type="NCBI Taxonomy" id="2036687"/>
    <lineage>
        <taxon>Bacteria</taxon>
        <taxon>Pseudomonadati</taxon>
        <taxon>Pseudomonadota</taxon>
        <taxon>Gammaproteobacteria</taxon>
        <taxon>Alteromonadales</taxon>
        <taxon>Colwelliaceae</taxon>
        <taxon>Thalassotalea</taxon>
    </lineage>
</organism>
<dbReference type="InterPro" id="IPR011701">
    <property type="entry name" value="MFS"/>
</dbReference>
<protein>
    <submittedName>
        <fullName evidence="6">Permease</fullName>
    </submittedName>
</protein>
<dbReference type="InterPro" id="IPR020846">
    <property type="entry name" value="MFS_dom"/>
</dbReference>
<keyword evidence="7" id="KW-1185">Reference proteome</keyword>
<dbReference type="EMBL" id="BNAH01000001">
    <property type="protein sequence ID" value="GHE78682.1"/>
    <property type="molecule type" value="Genomic_DNA"/>
</dbReference>
<name>A0ABQ3IG88_9GAMM</name>
<feature type="transmembrane region" description="Helical" evidence="4">
    <location>
        <begin position="236"/>
        <end position="252"/>
    </location>
</feature>
<dbReference type="PANTHER" id="PTHR42910:SF1">
    <property type="entry name" value="MAJOR FACILITATOR SUPERFAMILY (MFS) PROFILE DOMAIN-CONTAINING PROTEIN"/>
    <property type="match status" value="1"/>
</dbReference>
<feature type="transmembrane region" description="Helical" evidence="4">
    <location>
        <begin position="202"/>
        <end position="224"/>
    </location>
</feature>
<feature type="transmembrane region" description="Helical" evidence="4">
    <location>
        <begin position="289"/>
        <end position="306"/>
    </location>
</feature>
<evidence type="ECO:0000313" key="7">
    <source>
        <dbReference type="Proteomes" id="UP000626370"/>
    </source>
</evidence>
<accession>A0ABQ3IG88</accession>
<proteinExistence type="predicted"/>
<evidence type="ECO:0000256" key="2">
    <source>
        <dbReference type="ARBA" id="ARBA00022989"/>
    </source>
</evidence>
<keyword evidence="1 4" id="KW-0812">Transmembrane</keyword>
<feature type="transmembrane region" description="Helical" evidence="4">
    <location>
        <begin position="152"/>
        <end position="171"/>
    </location>
</feature>
<feature type="transmembrane region" description="Helical" evidence="4">
    <location>
        <begin position="37"/>
        <end position="56"/>
    </location>
</feature>
<evidence type="ECO:0000259" key="5">
    <source>
        <dbReference type="PROSITE" id="PS50850"/>
    </source>
</evidence>
<feature type="transmembrane region" description="Helical" evidence="4">
    <location>
        <begin position="351"/>
        <end position="371"/>
    </location>
</feature>
<comment type="caution">
    <text evidence="6">The sequence shown here is derived from an EMBL/GenBank/DDBJ whole genome shotgun (WGS) entry which is preliminary data.</text>
</comment>